<dbReference type="GO" id="GO:0090071">
    <property type="term" value="P:negative regulation of ribosome biogenesis"/>
    <property type="evidence" value="ECO:0007669"/>
    <property type="project" value="TreeGrafter"/>
</dbReference>
<proteinExistence type="inferred from homology"/>
<dbReference type="SUPFAM" id="SSF81301">
    <property type="entry name" value="Nucleotidyltransferase"/>
    <property type="match status" value="1"/>
</dbReference>
<dbReference type="GO" id="GO:0043023">
    <property type="term" value="F:ribosomal large subunit binding"/>
    <property type="evidence" value="ECO:0007669"/>
    <property type="project" value="TreeGrafter"/>
</dbReference>
<dbReference type="NCBIfam" id="TIGR00090">
    <property type="entry name" value="rsfS_iojap_ybeB"/>
    <property type="match status" value="1"/>
</dbReference>
<evidence type="ECO:0000313" key="2">
    <source>
        <dbReference type="EMBL" id="EEH58472.1"/>
    </source>
</evidence>
<dbReference type="STRING" id="564608.C1MLU7"/>
<dbReference type="GeneID" id="9682266"/>
<dbReference type="AlphaFoldDB" id="C1MLU7"/>
<dbReference type="HAMAP" id="MF_01477">
    <property type="entry name" value="Iojap_RsfS"/>
    <property type="match status" value="1"/>
</dbReference>
<sequence>MHAVTSSPAALALRSNASSARLSRVARAPARAHARCRRVTAIMDAADASSAEMGSSAALDSMDADDENEAAAEKLARDVAIELAVIADETRAADVRVLGVSKKVHWARYFLLATAFNRPQMRAVAEKIRDHLNETYGTQIAKSVAQNSDWVCVDAADIIVHVFTPSSRQFYDIETLYKDAVDVELPFETERPISQEEEDEFEVF</sequence>
<dbReference type="KEGG" id="mpp:MICPUCDRAFT_62263"/>
<dbReference type="InterPro" id="IPR043519">
    <property type="entry name" value="NT_sf"/>
</dbReference>
<dbReference type="PANTHER" id="PTHR21043">
    <property type="entry name" value="IOJAP SUPERFAMILY ORTHOLOG"/>
    <property type="match status" value="1"/>
</dbReference>
<dbReference type="OrthoDB" id="21330at2759"/>
<comment type="similarity">
    <text evidence="1">Belongs to the Iojap/RsfS family.</text>
</comment>
<protein>
    <submittedName>
        <fullName evidence="2">Predicted protein</fullName>
    </submittedName>
</protein>
<dbReference type="OMA" id="AMAHHIE"/>
<dbReference type="eggNOG" id="ENOG502RY19">
    <property type="taxonomic scope" value="Eukaryota"/>
</dbReference>
<dbReference type="Proteomes" id="UP000001876">
    <property type="component" value="Unassembled WGS sequence"/>
</dbReference>
<accession>C1MLU7</accession>
<dbReference type="Gene3D" id="3.30.460.10">
    <property type="entry name" value="Beta Polymerase, domain 2"/>
    <property type="match status" value="1"/>
</dbReference>
<reference evidence="2 3" key="1">
    <citation type="journal article" date="2009" name="Science">
        <title>Green evolution and dynamic adaptations revealed by genomes of the marine picoeukaryotes Micromonas.</title>
        <authorList>
            <person name="Worden A.Z."/>
            <person name="Lee J.H."/>
            <person name="Mock T."/>
            <person name="Rouze P."/>
            <person name="Simmons M.P."/>
            <person name="Aerts A.L."/>
            <person name="Allen A.E."/>
            <person name="Cuvelier M.L."/>
            <person name="Derelle E."/>
            <person name="Everett M.V."/>
            <person name="Foulon E."/>
            <person name="Grimwood J."/>
            <person name="Gundlach H."/>
            <person name="Henrissat B."/>
            <person name="Napoli C."/>
            <person name="McDonald S.M."/>
            <person name="Parker M.S."/>
            <person name="Rombauts S."/>
            <person name="Salamov A."/>
            <person name="Von Dassow P."/>
            <person name="Badger J.H."/>
            <person name="Coutinho P.M."/>
            <person name="Demir E."/>
            <person name="Dubchak I."/>
            <person name="Gentemann C."/>
            <person name="Eikrem W."/>
            <person name="Gready J.E."/>
            <person name="John U."/>
            <person name="Lanier W."/>
            <person name="Lindquist E.A."/>
            <person name="Lucas S."/>
            <person name="Mayer K.F."/>
            <person name="Moreau H."/>
            <person name="Not F."/>
            <person name="Otillar R."/>
            <person name="Panaud O."/>
            <person name="Pangilinan J."/>
            <person name="Paulsen I."/>
            <person name="Piegu B."/>
            <person name="Poliakov A."/>
            <person name="Robbens S."/>
            <person name="Schmutz J."/>
            <person name="Toulza E."/>
            <person name="Wyss T."/>
            <person name="Zelensky A."/>
            <person name="Zhou K."/>
            <person name="Armbrust E.V."/>
            <person name="Bhattacharya D."/>
            <person name="Goodenough U.W."/>
            <person name="Van de Peer Y."/>
            <person name="Grigoriev I.V."/>
        </authorList>
    </citation>
    <scope>NUCLEOTIDE SEQUENCE [LARGE SCALE GENOMIC DNA]</scope>
    <source>
        <strain evidence="2 3">CCMP1545</strain>
    </source>
</reference>
<dbReference type="RefSeq" id="XP_003056827.1">
    <property type="nucleotide sequence ID" value="XM_003056781.1"/>
</dbReference>
<dbReference type="PANTHER" id="PTHR21043:SF2">
    <property type="entry name" value="PROTEIN IOJAP, CHLOROPLASTIC"/>
    <property type="match status" value="1"/>
</dbReference>
<name>C1MLU7_MICPC</name>
<evidence type="ECO:0000313" key="3">
    <source>
        <dbReference type="Proteomes" id="UP000001876"/>
    </source>
</evidence>
<keyword evidence="3" id="KW-1185">Reference proteome</keyword>
<dbReference type="EMBL" id="GG663737">
    <property type="protein sequence ID" value="EEH58472.1"/>
    <property type="molecule type" value="Genomic_DNA"/>
</dbReference>
<dbReference type="GO" id="GO:0017148">
    <property type="term" value="P:negative regulation of translation"/>
    <property type="evidence" value="ECO:0007669"/>
    <property type="project" value="TreeGrafter"/>
</dbReference>
<dbReference type="InterPro" id="IPR004394">
    <property type="entry name" value="Iojap/RsfS/C7orf30"/>
</dbReference>
<evidence type="ECO:0000256" key="1">
    <source>
        <dbReference type="ARBA" id="ARBA00010574"/>
    </source>
</evidence>
<dbReference type="Pfam" id="PF02410">
    <property type="entry name" value="RsfS"/>
    <property type="match status" value="1"/>
</dbReference>
<organism evidence="3">
    <name type="scientific">Micromonas pusilla (strain CCMP1545)</name>
    <name type="common">Picoplanktonic green alga</name>
    <dbReference type="NCBI Taxonomy" id="564608"/>
    <lineage>
        <taxon>Eukaryota</taxon>
        <taxon>Viridiplantae</taxon>
        <taxon>Chlorophyta</taxon>
        <taxon>Mamiellophyceae</taxon>
        <taxon>Mamiellales</taxon>
        <taxon>Mamiellaceae</taxon>
        <taxon>Micromonas</taxon>
    </lineage>
</organism>
<gene>
    <name evidence="2" type="ORF">MICPUCDRAFT_62263</name>
</gene>